<evidence type="ECO:0000256" key="1">
    <source>
        <dbReference type="SAM" id="MobiDB-lite"/>
    </source>
</evidence>
<name>A0A067P138_PLEO1</name>
<dbReference type="HOGENOM" id="CLU_481561_0_0_1"/>
<sequence length="566" mass="62149">MAELYLVRHVPDDECMTILSLKISPRPHAYVAVGGVGGWIKVYKTDNPFECVAWQGPPDSQSPPCDLVTLLWNPTTDNELHAGFSNGDIMTYRFHHRGSVSDYETTVLERDMEDEMQNGSVQHLAMSPDGSVMGAIMHKRILVIHRTSEGVLSKMMAVDSNQSTPWRLGFFEGSGGLVMAAHDPCDRECGLMAVRLSVTESRIILLWQTETRQDYILSFAISPDQSRCAIIYALSGLEIYDTSSGNFLATYTTSLIHPEKNFPVDICFLTSDRFIIGHAGARRIFVSSMVGSRIITENIDLRGARRMKAISRLDGVEFPGGKVTIVAGEGAQAHNGDLAFISSDSSKKALNTSPDSSDREDIPTALPPPPPPTYTASRLLGPTYTRTTAAKRSILLRHPRVVGGFFCIALVYWYGRMTSSQRTTTAEPIACPMGLSVDTSTITETATLTVTKTSSATATITEYTHSPRPTTQGSVYLSMAILIIAPLGGLLLHHQRMTKYISENVPSWVNANYRDLVKVILVGYRSIWGILDDNRGINEPLVEDPTALVPGNLQFELDAVEGVHSY</sequence>
<keyword evidence="2" id="KW-0472">Membrane</keyword>
<protein>
    <submittedName>
        <fullName evidence="3">Uncharacterized protein</fullName>
    </submittedName>
</protein>
<evidence type="ECO:0000313" key="4">
    <source>
        <dbReference type="Proteomes" id="UP000027073"/>
    </source>
</evidence>
<organism evidence="3 4">
    <name type="scientific">Pleurotus ostreatus (strain PC15)</name>
    <name type="common">Oyster mushroom</name>
    <dbReference type="NCBI Taxonomy" id="1137138"/>
    <lineage>
        <taxon>Eukaryota</taxon>
        <taxon>Fungi</taxon>
        <taxon>Dikarya</taxon>
        <taxon>Basidiomycota</taxon>
        <taxon>Agaricomycotina</taxon>
        <taxon>Agaricomycetes</taxon>
        <taxon>Agaricomycetidae</taxon>
        <taxon>Agaricales</taxon>
        <taxon>Pleurotineae</taxon>
        <taxon>Pleurotaceae</taxon>
        <taxon>Pleurotus</taxon>
    </lineage>
</organism>
<dbReference type="Gene3D" id="2.130.10.10">
    <property type="entry name" value="YVTN repeat-like/Quinoprotein amine dehydrogenase"/>
    <property type="match status" value="1"/>
</dbReference>
<dbReference type="VEuPathDB" id="FungiDB:PLEOSDRAFT_1101138"/>
<dbReference type="InterPro" id="IPR015943">
    <property type="entry name" value="WD40/YVTN_repeat-like_dom_sf"/>
</dbReference>
<dbReference type="EMBL" id="KL198006">
    <property type="protein sequence ID" value="KDQ30127.1"/>
    <property type="molecule type" value="Genomic_DNA"/>
</dbReference>
<evidence type="ECO:0000256" key="2">
    <source>
        <dbReference type="SAM" id="Phobius"/>
    </source>
</evidence>
<dbReference type="AlphaFoldDB" id="A0A067P138"/>
<keyword evidence="2" id="KW-0812">Transmembrane</keyword>
<reference evidence="4" key="1">
    <citation type="journal article" date="2014" name="Proc. Natl. Acad. Sci. U.S.A.">
        <title>Extensive sampling of basidiomycete genomes demonstrates inadequacy of the white-rot/brown-rot paradigm for wood decay fungi.</title>
        <authorList>
            <person name="Riley R."/>
            <person name="Salamov A.A."/>
            <person name="Brown D.W."/>
            <person name="Nagy L.G."/>
            <person name="Floudas D."/>
            <person name="Held B.W."/>
            <person name="Levasseur A."/>
            <person name="Lombard V."/>
            <person name="Morin E."/>
            <person name="Otillar R."/>
            <person name="Lindquist E.A."/>
            <person name="Sun H."/>
            <person name="LaButti K.M."/>
            <person name="Schmutz J."/>
            <person name="Jabbour D."/>
            <person name="Luo H."/>
            <person name="Baker S.E."/>
            <person name="Pisabarro A.G."/>
            <person name="Walton J.D."/>
            <person name="Blanchette R.A."/>
            <person name="Henrissat B."/>
            <person name="Martin F."/>
            <person name="Cullen D."/>
            <person name="Hibbett D.S."/>
            <person name="Grigoriev I.V."/>
        </authorList>
    </citation>
    <scope>NUCLEOTIDE SEQUENCE [LARGE SCALE GENOMIC DNA]</scope>
    <source>
        <strain evidence="4">PC15</strain>
    </source>
</reference>
<feature type="compositionally biased region" description="Polar residues" evidence="1">
    <location>
        <begin position="346"/>
        <end position="355"/>
    </location>
</feature>
<feature type="transmembrane region" description="Helical" evidence="2">
    <location>
        <begin position="473"/>
        <end position="492"/>
    </location>
</feature>
<feature type="region of interest" description="Disordered" evidence="1">
    <location>
        <begin position="346"/>
        <end position="379"/>
    </location>
</feature>
<accession>A0A067P138</accession>
<dbReference type="Proteomes" id="UP000027073">
    <property type="component" value="Unassembled WGS sequence"/>
</dbReference>
<evidence type="ECO:0000313" key="3">
    <source>
        <dbReference type="EMBL" id="KDQ30127.1"/>
    </source>
</evidence>
<dbReference type="SUPFAM" id="SSF101898">
    <property type="entry name" value="NHL repeat"/>
    <property type="match status" value="1"/>
</dbReference>
<proteinExistence type="predicted"/>
<gene>
    <name evidence="3" type="ORF">PLEOSDRAFT_1101138</name>
</gene>
<dbReference type="InParanoid" id="A0A067P138"/>
<keyword evidence="2" id="KW-1133">Transmembrane helix</keyword>